<comment type="caution">
    <text evidence="1">The sequence shown here is derived from an EMBL/GenBank/DDBJ whole genome shotgun (WGS) entry which is preliminary data.</text>
</comment>
<accession>A0A5M8PEN1</accession>
<gene>
    <name evidence="1" type="ORF">FRX48_08160</name>
</gene>
<evidence type="ECO:0000313" key="1">
    <source>
        <dbReference type="EMBL" id="KAA6407809.1"/>
    </source>
</evidence>
<dbReference type="EMBL" id="VXIT01000015">
    <property type="protein sequence ID" value="KAA6407809.1"/>
    <property type="molecule type" value="Genomic_DNA"/>
</dbReference>
<dbReference type="Proteomes" id="UP000324767">
    <property type="component" value="Unassembled WGS sequence"/>
</dbReference>
<organism evidence="1 2">
    <name type="scientific">Lasallia pustulata</name>
    <dbReference type="NCBI Taxonomy" id="136370"/>
    <lineage>
        <taxon>Eukaryota</taxon>
        <taxon>Fungi</taxon>
        <taxon>Dikarya</taxon>
        <taxon>Ascomycota</taxon>
        <taxon>Pezizomycotina</taxon>
        <taxon>Lecanoromycetes</taxon>
        <taxon>OSLEUM clade</taxon>
        <taxon>Umbilicariomycetidae</taxon>
        <taxon>Umbilicariales</taxon>
        <taxon>Umbilicariaceae</taxon>
        <taxon>Lasallia</taxon>
    </lineage>
</organism>
<proteinExistence type="predicted"/>
<protein>
    <submittedName>
        <fullName evidence="1">Uncharacterized protein</fullName>
    </submittedName>
</protein>
<evidence type="ECO:0000313" key="2">
    <source>
        <dbReference type="Proteomes" id="UP000324767"/>
    </source>
</evidence>
<reference evidence="1 2" key="1">
    <citation type="submission" date="2019-09" db="EMBL/GenBank/DDBJ databases">
        <title>The hologenome of the rock-dwelling lichen Lasallia pustulata.</title>
        <authorList>
            <person name="Greshake Tzovaras B."/>
            <person name="Segers F."/>
            <person name="Bicker A."/>
            <person name="Dal Grande F."/>
            <person name="Otte J."/>
            <person name="Hankeln T."/>
            <person name="Schmitt I."/>
            <person name="Ebersberger I."/>
        </authorList>
    </citation>
    <scope>NUCLEOTIDE SEQUENCE [LARGE SCALE GENOMIC DNA]</scope>
    <source>
        <strain evidence="1">A1-1</strain>
    </source>
</reference>
<dbReference type="OrthoDB" id="5302289at2759"/>
<dbReference type="AlphaFoldDB" id="A0A5M8PEN1"/>
<sequence>MGGNASSDHVTPNQLTVSRALDIARNREDGVSNPAVNEVLETAIGGIWRRISTQPAYVMTKEEFAVFNYYRNRFSDSHVAQQAVGRFWNHHQGDASAVDGTT</sequence>
<name>A0A5M8PEN1_9LECA</name>